<protein>
    <submittedName>
        <fullName evidence="2">Mucin-5AC-like isoform X1</fullName>
    </submittedName>
</protein>
<dbReference type="KEGG" id="dvv:114329620"/>
<dbReference type="RefSeq" id="XP_028134589.1">
    <property type="nucleotide sequence ID" value="XM_028278788.1"/>
</dbReference>
<gene>
    <name evidence="2" type="primary">LOC114329620</name>
</gene>
<reference evidence="2" key="1">
    <citation type="submission" date="2025-08" db="UniProtKB">
        <authorList>
            <consortium name="RefSeq"/>
        </authorList>
    </citation>
    <scope>IDENTIFICATION</scope>
    <source>
        <tissue evidence="2">Whole insect</tissue>
    </source>
</reference>
<name>A0A6P7FEY2_DIAVI</name>
<accession>A0A6P7FEY2</accession>
<sequence>MAEELQREMTGIGGISAVAAATAAVLTTKVEDKMKSPRMTKPAATTTVAPKASLRTTLPKTQTSLIPVPKTPVPPKPFTGTLNFKKTVSERNGTKITTSRPITASKVSLSQRPAAKSATTAPAPLRLLSSTARSAPTEKRPTTLTSKTTTITFSADKTSSTNKPSLTKIPKLTNVSHTTSTLSKSRVPLTSAKTIGGSAFTGKSNLIFSPNVQSKVSTFRTPSGFSVPKTTKTTIISTIAKKPAEHVKGSVTKITKIEKPKENRIPTIVTEEVTVANDTSAVIDNQINSRPELMKDNSPTNKPLIETSL</sequence>
<feature type="region of interest" description="Disordered" evidence="1">
    <location>
        <begin position="289"/>
        <end position="309"/>
    </location>
</feature>
<feature type="compositionally biased region" description="Polar residues" evidence="1">
    <location>
        <begin position="297"/>
        <end position="309"/>
    </location>
</feature>
<evidence type="ECO:0000313" key="2">
    <source>
        <dbReference type="RefSeq" id="XP_028134589.1"/>
    </source>
</evidence>
<organism evidence="2">
    <name type="scientific">Diabrotica virgifera virgifera</name>
    <name type="common">western corn rootworm</name>
    <dbReference type="NCBI Taxonomy" id="50390"/>
    <lineage>
        <taxon>Eukaryota</taxon>
        <taxon>Metazoa</taxon>
        <taxon>Ecdysozoa</taxon>
        <taxon>Arthropoda</taxon>
        <taxon>Hexapoda</taxon>
        <taxon>Insecta</taxon>
        <taxon>Pterygota</taxon>
        <taxon>Neoptera</taxon>
        <taxon>Endopterygota</taxon>
        <taxon>Coleoptera</taxon>
        <taxon>Polyphaga</taxon>
        <taxon>Cucujiformia</taxon>
        <taxon>Chrysomeloidea</taxon>
        <taxon>Chrysomelidae</taxon>
        <taxon>Galerucinae</taxon>
        <taxon>Diabroticina</taxon>
        <taxon>Diabroticites</taxon>
        <taxon>Diabrotica</taxon>
    </lineage>
</organism>
<feature type="compositionally biased region" description="Low complexity" evidence="1">
    <location>
        <begin position="113"/>
        <end position="124"/>
    </location>
</feature>
<proteinExistence type="predicted"/>
<dbReference type="AlphaFoldDB" id="A0A6P7FEY2"/>
<dbReference type="InParanoid" id="A0A6P7FEY2"/>
<feature type="compositionally biased region" description="Polar residues" evidence="1">
    <location>
        <begin position="100"/>
        <end position="111"/>
    </location>
</feature>
<feature type="region of interest" description="Disordered" evidence="1">
    <location>
        <begin position="100"/>
        <end position="146"/>
    </location>
</feature>
<evidence type="ECO:0000256" key="1">
    <source>
        <dbReference type="SAM" id="MobiDB-lite"/>
    </source>
</evidence>